<geneLocation type="plasmid" evidence="2 3">
    <name>unnamed</name>
</geneLocation>
<evidence type="ECO:0000256" key="1">
    <source>
        <dbReference type="SAM" id="SignalP"/>
    </source>
</evidence>
<dbReference type="KEGG" id="rgr:FZ934_26020"/>
<sequence>MWKSAFAFSLSLSLSAISAHADSPWYQLLPVPNAPECKVLADPHGQPIQRRFDKGGARIYAIGGKACPPSFPGNDYAKISTARTITTDGNFARIITKTRKYVVSRTGSGNRYEFSSFKLD</sequence>
<proteinExistence type="predicted"/>
<reference evidence="2 3" key="1">
    <citation type="submission" date="2019-08" db="EMBL/GenBank/DDBJ databases">
        <title>Prosopis cineraria nodule microbiome.</title>
        <authorList>
            <person name="Ali R."/>
            <person name="Chaluvadi S.R."/>
            <person name="Wang X."/>
        </authorList>
    </citation>
    <scope>NUCLEOTIDE SEQUENCE [LARGE SCALE GENOMIC DNA]</scope>
    <source>
        <strain evidence="2 3">BG7</strain>
        <plasmid evidence="2 3">unnamed</plasmid>
    </source>
</reference>
<gene>
    <name evidence="2" type="ORF">FZ934_26020</name>
</gene>
<protein>
    <submittedName>
        <fullName evidence="2">Uncharacterized protein</fullName>
    </submittedName>
</protein>
<dbReference type="Proteomes" id="UP000326881">
    <property type="component" value="Plasmid unnamed"/>
</dbReference>
<keyword evidence="3" id="KW-1185">Reference proteome</keyword>
<dbReference type="EMBL" id="CP043499">
    <property type="protein sequence ID" value="QFY63687.1"/>
    <property type="molecule type" value="Genomic_DNA"/>
</dbReference>
<keyword evidence="2" id="KW-0614">Plasmid</keyword>
<evidence type="ECO:0000313" key="3">
    <source>
        <dbReference type="Proteomes" id="UP000326881"/>
    </source>
</evidence>
<feature type="signal peptide" evidence="1">
    <location>
        <begin position="1"/>
        <end position="21"/>
    </location>
</feature>
<evidence type="ECO:0000313" key="2">
    <source>
        <dbReference type="EMBL" id="QFY63687.1"/>
    </source>
</evidence>
<name>A0A5Q0CHC1_9HYPH</name>
<keyword evidence="1" id="KW-0732">Signal</keyword>
<accession>A0A5Q0CHC1</accession>
<dbReference type="OrthoDB" id="8398339at2"/>
<feature type="chain" id="PRO_5024990916" evidence="1">
    <location>
        <begin position="22"/>
        <end position="120"/>
    </location>
</feature>
<organism evidence="2 3">
    <name type="scientific">Rhizobium grahamii</name>
    <dbReference type="NCBI Taxonomy" id="1120045"/>
    <lineage>
        <taxon>Bacteria</taxon>
        <taxon>Pseudomonadati</taxon>
        <taxon>Pseudomonadota</taxon>
        <taxon>Alphaproteobacteria</taxon>
        <taxon>Hyphomicrobiales</taxon>
        <taxon>Rhizobiaceae</taxon>
        <taxon>Rhizobium/Agrobacterium group</taxon>
        <taxon>Rhizobium</taxon>
    </lineage>
</organism>
<dbReference type="RefSeq" id="WP_153273637.1">
    <property type="nucleotide sequence ID" value="NZ_CP043499.1"/>
</dbReference>
<dbReference type="AlphaFoldDB" id="A0A5Q0CHC1"/>